<gene>
    <name evidence="1" type="ORF">M124_4417</name>
</gene>
<protein>
    <recommendedName>
        <fullName evidence="3">Bacterodales T6SS protein TssB</fullName>
    </recommendedName>
</protein>
<dbReference type="RefSeq" id="WP_005836840.1">
    <property type="nucleotide sequence ID" value="NZ_JGCY01000112.1"/>
</dbReference>
<accession>A0A015SX48</accession>
<dbReference type="Proteomes" id="UP000020529">
    <property type="component" value="Unassembled WGS sequence"/>
</dbReference>
<comment type="caution">
    <text evidence="1">The sequence shown here is derived from an EMBL/GenBank/DDBJ whole genome shotgun (WGS) entry which is preliminary data.</text>
</comment>
<dbReference type="AlphaFoldDB" id="A0A015SX48"/>
<dbReference type="PATRIC" id="fig|1339315.3.peg.365"/>
<name>A0A015SX48_BACFG</name>
<evidence type="ECO:0000313" key="2">
    <source>
        <dbReference type="Proteomes" id="UP000020529"/>
    </source>
</evidence>
<evidence type="ECO:0000313" key="1">
    <source>
        <dbReference type="EMBL" id="EXY76709.1"/>
    </source>
</evidence>
<proteinExistence type="predicted"/>
<evidence type="ECO:0008006" key="3">
    <source>
        <dbReference type="Google" id="ProtNLM"/>
    </source>
</evidence>
<dbReference type="EMBL" id="JGCY01000112">
    <property type="protein sequence ID" value="EXY76709.1"/>
    <property type="molecule type" value="Genomic_DNA"/>
</dbReference>
<sequence length="155" mass="17281">MAIYNYGIGGNEVKVDANESIAEIPSNRTLIVQKLTDEAPAAPESVYGLETIEDVFQRFEPTVDLRHVDAEGNEVKEIMTFTGLGDFGAKKIKEKSDFLSKLDIEKEQGVRITRQLTSNRALQKALENPEVKNAIMDVIESSIEEILANQKKVEL</sequence>
<reference evidence="1 2" key="1">
    <citation type="submission" date="2014-02" db="EMBL/GenBank/DDBJ databases">
        <authorList>
            <person name="Sears C."/>
            <person name="Carroll K."/>
            <person name="Sack B.R."/>
            <person name="Qadri F."/>
            <person name="Myers L.L."/>
            <person name="Chung G.-T."/>
            <person name="Escheverria P."/>
            <person name="Fraser C.M."/>
            <person name="Sadzewicz L."/>
            <person name="Shefchek K.A."/>
            <person name="Tallon L."/>
            <person name="Das S.P."/>
            <person name="Daugherty S."/>
            <person name="Mongodin E.F."/>
        </authorList>
    </citation>
    <scope>NUCLEOTIDE SEQUENCE [LARGE SCALE GENOMIC DNA]</scope>
    <source>
        <strain evidence="2">3988T(B)14</strain>
    </source>
</reference>
<organism evidence="1 2">
    <name type="scientific">Bacteroides fragilis str. 3988T(B)14</name>
    <dbReference type="NCBI Taxonomy" id="1339315"/>
    <lineage>
        <taxon>Bacteria</taxon>
        <taxon>Pseudomonadati</taxon>
        <taxon>Bacteroidota</taxon>
        <taxon>Bacteroidia</taxon>
        <taxon>Bacteroidales</taxon>
        <taxon>Bacteroidaceae</taxon>
        <taxon>Bacteroides</taxon>
    </lineage>
</organism>